<reference evidence="1 2" key="1">
    <citation type="submission" date="2021-03" db="EMBL/GenBank/DDBJ databases">
        <title>Genomic Encyclopedia of Type Strains, Phase IV (KMG-IV): sequencing the most valuable type-strain genomes for metagenomic binning, comparative biology and taxonomic classification.</title>
        <authorList>
            <person name="Goeker M."/>
        </authorList>
    </citation>
    <scope>NUCLEOTIDE SEQUENCE [LARGE SCALE GENOMIC DNA]</scope>
    <source>
        <strain evidence="1 2">DSM 15596</strain>
    </source>
</reference>
<dbReference type="InterPro" id="IPR027365">
    <property type="entry name" value="GNAT_acetyltra_YdfB-like"/>
</dbReference>
<dbReference type="Proteomes" id="UP000706926">
    <property type="component" value="Unassembled WGS sequence"/>
</dbReference>
<dbReference type="GeneID" id="95404350"/>
<proteinExistence type="predicted"/>
<sequence length="237" mass="26524">MPYAAYDDAELMRIQSETLYLLDGRRRIIGINEPSQAAETAVFVGTTRFGREVLVAADMPDPMEEELRMQCERGTNMSIVQMSKTIETYMPVKQIWVGPAYVFPDKPIEPAADPGIVFIDQSNADLLETYFSEIKSELEERLPVIGCVIGDTAVSVCCSARTSAKAAEASLSTASDFRGRGLAAKAAARWGWEIRRLGRIPLYSTAWDNLSSQRIARKLDLYQYGTDFHITIQRNRL</sequence>
<comment type="caution">
    <text evidence="1">The sequence shown here is derived from an EMBL/GenBank/DDBJ whole genome shotgun (WGS) entry which is preliminary data.</text>
</comment>
<evidence type="ECO:0008006" key="3">
    <source>
        <dbReference type="Google" id="ProtNLM"/>
    </source>
</evidence>
<dbReference type="Gene3D" id="3.40.630.30">
    <property type="match status" value="1"/>
</dbReference>
<keyword evidence="2" id="KW-1185">Reference proteome</keyword>
<dbReference type="EMBL" id="JAGGKI010000005">
    <property type="protein sequence ID" value="MBP1893246.1"/>
    <property type="molecule type" value="Genomic_DNA"/>
</dbReference>
<dbReference type="InterPro" id="IPR016181">
    <property type="entry name" value="Acyl_CoA_acyltransferase"/>
</dbReference>
<gene>
    <name evidence="1" type="ORF">J2Z18_002348</name>
</gene>
<dbReference type="SUPFAM" id="SSF55729">
    <property type="entry name" value="Acyl-CoA N-acyltransferases (Nat)"/>
    <property type="match status" value="1"/>
</dbReference>
<dbReference type="RefSeq" id="WP_210094722.1">
    <property type="nucleotide sequence ID" value="NZ_CP139098.1"/>
</dbReference>
<evidence type="ECO:0000313" key="2">
    <source>
        <dbReference type="Proteomes" id="UP000706926"/>
    </source>
</evidence>
<protein>
    <recommendedName>
        <fullName evidence="3">GNAT family N-acetyltransferase</fullName>
    </recommendedName>
</protein>
<dbReference type="Pfam" id="PF12746">
    <property type="entry name" value="GNAT_acetyltran"/>
    <property type="match status" value="1"/>
</dbReference>
<evidence type="ECO:0000313" key="1">
    <source>
        <dbReference type="EMBL" id="MBP1893246.1"/>
    </source>
</evidence>
<organism evidence="1 2">
    <name type="scientific">Paenibacillus lactis</name>
    <dbReference type="NCBI Taxonomy" id="228574"/>
    <lineage>
        <taxon>Bacteria</taxon>
        <taxon>Bacillati</taxon>
        <taxon>Bacillota</taxon>
        <taxon>Bacilli</taxon>
        <taxon>Bacillales</taxon>
        <taxon>Paenibacillaceae</taxon>
        <taxon>Paenibacillus</taxon>
    </lineage>
</organism>
<accession>A0ABS4FAG3</accession>
<name>A0ABS4FAG3_9BACL</name>